<evidence type="ECO:0000259" key="3">
    <source>
        <dbReference type="Pfam" id="PF01738"/>
    </source>
</evidence>
<dbReference type="InterPro" id="IPR050261">
    <property type="entry name" value="FrsA_esterase"/>
</dbReference>
<keyword evidence="2" id="KW-0378">Hydrolase</keyword>
<evidence type="ECO:0000313" key="5">
    <source>
        <dbReference type="Proteomes" id="UP000623608"/>
    </source>
</evidence>
<dbReference type="PANTHER" id="PTHR22946">
    <property type="entry name" value="DIENELACTONE HYDROLASE DOMAIN-CONTAINING PROTEIN-RELATED"/>
    <property type="match status" value="1"/>
</dbReference>
<evidence type="ECO:0000313" key="4">
    <source>
        <dbReference type="EMBL" id="GIF22515.1"/>
    </source>
</evidence>
<reference evidence="4" key="1">
    <citation type="submission" date="2021-01" db="EMBL/GenBank/DDBJ databases">
        <title>Whole genome shotgun sequence of Actinoplanes tereljensis NBRC 105297.</title>
        <authorList>
            <person name="Komaki H."/>
            <person name="Tamura T."/>
        </authorList>
    </citation>
    <scope>NUCLEOTIDE SEQUENCE</scope>
    <source>
        <strain evidence="4">NBRC 105297</strain>
    </source>
</reference>
<accession>A0A919NQQ6</accession>
<dbReference type="Pfam" id="PF01738">
    <property type="entry name" value="DLH"/>
    <property type="match status" value="1"/>
</dbReference>
<dbReference type="SUPFAM" id="SSF53474">
    <property type="entry name" value="alpha/beta-Hydrolases"/>
    <property type="match status" value="1"/>
</dbReference>
<dbReference type="GO" id="GO:0052689">
    <property type="term" value="F:carboxylic ester hydrolase activity"/>
    <property type="evidence" value="ECO:0007669"/>
    <property type="project" value="UniProtKB-ARBA"/>
</dbReference>
<comment type="similarity">
    <text evidence="1">Belongs to the AB hydrolase superfamily.</text>
</comment>
<name>A0A919NQQ6_9ACTN</name>
<sequence length="235" mass="24457">MLVALLAGCGGSVAHAESRAGVTTRILLLARGRDRPLPTTIWSLDGLTGKHPVVLFSHGLGGLPAHFAPLAATWARAGFIVVAPTYPHTNAKVRVDRSDVRNQPADAAFALHAAEKADPRLDAARVVAVGFSAGGTTTLGLLRAGHDPGIVAAVSVAGRRPPSAFGGPSVPVLFVHGDRDGTVPLRAGRDAYAALPWPKTFVTVPAGRHGDYLKVGRPGYPMVSARILAFLQQQV</sequence>
<evidence type="ECO:0000256" key="1">
    <source>
        <dbReference type="ARBA" id="ARBA00008645"/>
    </source>
</evidence>
<proteinExistence type="inferred from homology"/>
<gene>
    <name evidence="4" type="ORF">Ate02nite_52450</name>
</gene>
<dbReference type="Gene3D" id="3.40.50.1820">
    <property type="entry name" value="alpha/beta hydrolase"/>
    <property type="match status" value="1"/>
</dbReference>
<dbReference type="InterPro" id="IPR029058">
    <property type="entry name" value="AB_hydrolase_fold"/>
</dbReference>
<dbReference type="EMBL" id="BOMY01000034">
    <property type="protein sequence ID" value="GIF22515.1"/>
    <property type="molecule type" value="Genomic_DNA"/>
</dbReference>
<protein>
    <recommendedName>
        <fullName evidence="3">Dienelactone hydrolase domain-containing protein</fullName>
    </recommendedName>
</protein>
<dbReference type="Proteomes" id="UP000623608">
    <property type="component" value="Unassembled WGS sequence"/>
</dbReference>
<keyword evidence="5" id="KW-1185">Reference proteome</keyword>
<organism evidence="4 5">
    <name type="scientific">Paractinoplanes tereljensis</name>
    <dbReference type="NCBI Taxonomy" id="571912"/>
    <lineage>
        <taxon>Bacteria</taxon>
        <taxon>Bacillati</taxon>
        <taxon>Actinomycetota</taxon>
        <taxon>Actinomycetes</taxon>
        <taxon>Micromonosporales</taxon>
        <taxon>Micromonosporaceae</taxon>
        <taxon>Paractinoplanes</taxon>
    </lineage>
</organism>
<dbReference type="PANTHER" id="PTHR22946:SF9">
    <property type="entry name" value="POLYKETIDE TRANSFERASE AF380"/>
    <property type="match status" value="1"/>
</dbReference>
<dbReference type="InterPro" id="IPR002925">
    <property type="entry name" value="Dienelactn_hydro"/>
</dbReference>
<evidence type="ECO:0000256" key="2">
    <source>
        <dbReference type="ARBA" id="ARBA00022801"/>
    </source>
</evidence>
<feature type="domain" description="Dienelactone hydrolase" evidence="3">
    <location>
        <begin position="50"/>
        <end position="185"/>
    </location>
</feature>
<comment type="caution">
    <text evidence="4">The sequence shown here is derived from an EMBL/GenBank/DDBJ whole genome shotgun (WGS) entry which is preliminary data.</text>
</comment>
<dbReference type="AlphaFoldDB" id="A0A919NQQ6"/>